<dbReference type="AlphaFoldDB" id="A0A345Y8L1"/>
<dbReference type="InterPro" id="IPR041496">
    <property type="entry name" value="YitH/HolE_GNAT"/>
</dbReference>
<dbReference type="InterPro" id="IPR016181">
    <property type="entry name" value="Acyl_CoA_acyltransferase"/>
</dbReference>
<accession>A0A345Y8L1</accession>
<dbReference type="EMBL" id="CP031337">
    <property type="protein sequence ID" value="AXK40263.1"/>
    <property type="molecule type" value="Genomic_DNA"/>
</dbReference>
<dbReference type="PANTHER" id="PTHR47237">
    <property type="entry name" value="SLL0310 PROTEIN"/>
    <property type="match status" value="1"/>
</dbReference>
<dbReference type="KEGG" id="ccah:DWG20_12930"/>
<evidence type="ECO:0000259" key="1">
    <source>
        <dbReference type="Pfam" id="PF18014"/>
    </source>
</evidence>
<dbReference type="Proteomes" id="UP000254537">
    <property type="component" value="Chromosome"/>
</dbReference>
<gene>
    <name evidence="2" type="ORF">DWG20_12930</name>
</gene>
<protein>
    <recommendedName>
        <fullName evidence="1">YitH/HolE acetyltransferase (GNAT) domain-containing protein</fullName>
    </recommendedName>
</protein>
<organism evidence="2 3">
    <name type="scientific">Crenobacter cavernae</name>
    <dbReference type="NCBI Taxonomy" id="2290923"/>
    <lineage>
        <taxon>Bacteria</taxon>
        <taxon>Pseudomonadati</taxon>
        <taxon>Pseudomonadota</taxon>
        <taxon>Betaproteobacteria</taxon>
        <taxon>Neisseriales</taxon>
        <taxon>Neisseriaceae</taxon>
        <taxon>Crenobacter</taxon>
    </lineage>
</organism>
<reference evidence="2 3" key="1">
    <citation type="submission" date="2018-07" db="EMBL/GenBank/DDBJ databases">
        <title>Crenobacter cavernae sp. nov., isolated from a karst cave.</title>
        <authorList>
            <person name="Zhu H."/>
        </authorList>
    </citation>
    <scope>NUCLEOTIDE SEQUENCE [LARGE SCALE GENOMIC DNA]</scope>
    <source>
        <strain evidence="2 3">K1W11S-77</strain>
    </source>
</reference>
<proteinExistence type="predicted"/>
<evidence type="ECO:0000313" key="2">
    <source>
        <dbReference type="EMBL" id="AXK40263.1"/>
    </source>
</evidence>
<dbReference type="OrthoDB" id="20916at2"/>
<dbReference type="Gene3D" id="3.40.630.90">
    <property type="match status" value="1"/>
</dbReference>
<name>A0A345Y8L1_9NEIS</name>
<dbReference type="Pfam" id="PF18014">
    <property type="entry name" value="Acetyltransf_18"/>
    <property type="match status" value="1"/>
</dbReference>
<dbReference type="InterPro" id="IPR052729">
    <property type="entry name" value="Acyl/Acetyltrans_Enzymes"/>
</dbReference>
<dbReference type="RefSeq" id="WP_115434191.1">
    <property type="nucleotide sequence ID" value="NZ_CP031337.1"/>
</dbReference>
<dbReference type="PANTHER" id="PTHR47237:SF1">
    <property type="entry name" value="SLL0310 PROTEIN"/>
    <property type="match status" value="1"/>
</dbReference>
<feature type="domain" description="YitH/HolE acetyltransferase (GNAT)" evidence="1">
    <location>
        <begin position="90"/>
        <end position="162"/>
    </location>
</feature>
<dbReference type="SUPFAM" id="SSF55729">
    <property type="entry name" value="Acyl-CoA N-acyltransferases (Nat)"/>
    <property type="match status" value="1"/>
</dbReference>
<evidence type="ECO:0000313" key="3">
    <source>
        <dbReference type="Proteomes" id="UP000254537"/>
    </source>
</evidence>
<sequence>MSYDGAFGFVGLYIVQSGRRGQGYGMPLWQRAMARLAGHNIGLDGVIAQQDNYRKPGFALAYRNIRYQGQGGGDAPDLRELVALPSVEVVADYERGLFPAPRAAFLRAWLTLPESHGAAYVDHEKWHGYGVARRCRVGWKVGPLFADSPDVAEALLASLAAKNLFTIS</sequence>